<reference evidence="2" key="1">
    <citation type="submission" date="2020-03" db="EMBL/GenBank/DDBJ databases">
        <title>A transcriptome and proteome of the tick Rhipicephalus microplus shaped by the genetic composition of its hosts and developmental stage.</title>
        <authorList>
            <person name="Garcia G.R."/>
            <person name="Ribeiro J.M.C."/>
            <person name="Maruyama S.R."/>
            <person name="Gardinasse L.G."/>
            <person name="Nelson K."/>
            <person name="Ferreira B.R."/>
            <person name="Andrade T.G."/>
            <person name="Santos I.K.F.M."/>
        </authorList>
    </citation>
    <scope>NUCLEOTIDE SEQUENCE</scope>
    <source>
        <strain evidence="2">NSGR</strain>
        <tissue evidence="2">Salivary glands</tissue>
    </source>
</reference>
<dbReference type="OrthoDB" id="6516594at2759"/>
<dbReference type="AlphaFoldDB" id="A0A6G5A5Q6"/>
<dbReference type="VEuPathDB" id="VectorBase:LOC119174340"/>
<dbReference type="EMBL" id="GIKN01003290">
    <property type="protein sequence ID" value="NIE45563.1"/>
    <property type="molecule type" value="Transcribed_RNA"/>
</dbReference>
<feature type="region of interest" description="Disordered" evidence="1">
    <location>
        <begin position="140"/>
        <end position="163"/>
    </location>
</feature>
<evidence type="ECO:0000313" key="2">
    <source>
        <dbReference type="EMBL" id="NIE45563.1"/>
    </source>
</evidence>
<proteinExistence type="predicted"/>
<protein>
    <submittedName>
        <fullName evidence="2">Putative glycine rich superfamily member</fullName>
    </submittedName>
</protein>
<organism evidence="2">
    <name type="scientific">Rhipicephalus microplus</name>
    <name type="common">Cattle tick</name>
    <name type="synonym">Boophilus microplus</name>
    <dbReference type="NCBI Taxonomy" id="6941"/>
    <lineage>
        <taxon>Eukaryota</taxon>
        <taxon>Metazoa</taxon>
        <taxon>Ecdysozoa</taxon>
        <taxon>Arthropoda</taxon>
        <taxon>Chelicerata</taxon>
        <taxon>Arachnida</taxon>
        <taxon>Acari</taxon>
        <taxon>Parasitiformes</taxon>
        <taxon>Ixodida</taxon>
        <taxon>Ixodoidea</taxon>
        <taxon>Ixodidae</taxon>
        <taxon>Rhipicephalinae</taxon>
        <taxon>Rhipicephalus</taxon>
        <taxon>Boophilus</taxon>
    </lineage>
</organism>
<accession>A0A6G5A5Q6</accession>
<sequence length="163" mass="16253">MYSYRAALTAAARAGRLGGDVEANGRIGGRLYAGVERVGPRGFPGFTASVGGELGAHLGGTAGVGVTRYGYGYPNWGNPYGGYGGYGGYSGYGGYDQGFGSVYPGYDYYYPYGYGGGYGSGYGSGYGGGYGGSYGVSYGSSSSFPTSSASAGGTTSARSSASQ</sequence>
<name>A0A6G5A5Q6_RHIMP</name>
<evidence type="ECO:0000256" key="1">
    <source>
        <dbReference type="SAM" id="MobiDB-lite"/>
    </source>
</evidence>